<dbReference type="PANTHER" id="PTHR30600">
    <property type="entry name" value="CYTOCHROME C PEROXIDASE-RELATED"/>
    <property type="match status" value="1"/>
</dbReference>
<gene>
    <name evidence="16" type="ORF">LBBP_02088</name>
</gene>
<keyword evidence="10 14" id="KW-0408">Iron</keyword>
<protein>
    <recommendedName>
        <fullName evidence="12">Methylamine utilization protein MauG</fullName>
    </recommendedName>
</protein>
<dbReference type="InterPro" id="IPR036909">
    <property type="entry name" value="Cyt_c-like_dom_sf"/>
</dbReference>
<comment type="function">
    <text evidence="11">Involved in methylamine metabolism. Essential for the maturation of the beta subunit of MADH, presumably via a step in the biosynthesis of tryptophan tryptophylquinone (TTQ), the cofactor of MADH.</text>
</comment>
<dbReference type="GO" id="GO:0004130">
    <property type="term" value="F:cytochrome-c peroxidase activity"/>
    <property type="evidence" value="ECO:0007669"/>
    <property type="project" value="TreeGrafter"/>
</dbReference>
<feature type="domain" description="Cytochrome c" evidence="15">
    <location>
        <begin position="48"/>
        <end position="145"/>
    </location>
</feature>
<keyword evidence="5 14" id="KW-0479">Metal-binding</keyword>
<keyword evidence="3" id="KW-0813">Transport</keyword>
<evidence type="ECO:0000256" key="10">
    <source>
        <dbReference type="ARBA" id="ARBA00023004"/>
    </source>
</evidence>
<dbReference type="Gene3D" id="1.10.760.10">
    <property type="entry name" value="Cytochrome c-like domain"/>
    <property type="match status" value="2"/>
</dbReference>
<organism evidence="16">
    <name type="scientific">Leptospira borgpetersenii serovar Ballum</name>
    <dbReference type="NCBI Taxonomy" id="280505"/>
    <lineage>
        <taxon>Bacteria</taxon>
        <taxon>Pseudomonadati</taxon>
        <taxon>Spirochaetota</taxon>
        <taxon>Spirochaetia</taxon>
        <taxon>Leptospirales</taxon>
        <taxon>Leptospiraceae</taxon>
        <taxon>Leptospira</taxon>
    </lineage>
</organism>
<keyword evidence="6" id="KW-0732">Signal</keyword>
<keyword evidence="4 13" id="KW-0349">Heme</keyword>
<dbReference type="PANTHER" id="PTHR30600:SF10">
    <property type="entry name" value="BLL6722 PROTEIN"/>
    <property type="match status" value="1"/>
</dbReference>
<dbReference type="GO" id="GO:0020037">
    <property type="term" value="F:heme binding"/>
    <property type="evidence" value="ECO:0007669"/>
    <property type="project" value="InterPro"/>
</dbReference>
<comment type="PTM">
    <text evidence="13">Binds 2 heme groups per subunit.</text>
</comment>
<name>A0A0E3B0Y1_LEPBO</name>
<keyword evidence="9" id="KW-0560">Oxidoreductase</keyword>
<dbReference type="InterPro" id="IPR009056">
    <property type="entry name" value="Cyt_c-like_dom"/>
</dbReference>
<dbReference type="InterPro" id="IPR004852">
    <property type="entry name" value="Di-haem_cyt_c_peroxidsae"/>
</dbReference>
<dbReference type="InterPro" id="IPR051395">
    <property type="entry name" value="Cytochrome_c_Peroxidase/MauG"/>
</dbReference>
<comment type="cofactor">
    <cofactor evidence="13">
        <name>heme</name>
        <dbReference type="ChEBI" id="CHEBI:30413"/>
    </cofactor>
    <text evidence="13">Binds 2 heme groups.</text>
</comment>
<evidence type="ECO:0000256" key="8">
    <source>
        <dbReference type="ARBA" id="ARBA00022982"/>
    </source>
</evidence>
<reference evidence="16 17" key="1">
    <citation type="journal article" date="2015" name="PLoS Negl. Trop. Dis.">
        <title>Distribution of Plasmids in Distinct Leptospira Pathogenic Species.</title>
        <authorList>
            <person name="Wang Y."/>
            <person name="Zhuang X."/>
            <person name="Zhong Y."/>
            <person name="Zhang C."/>
            <person name="Zhang Y."/>
            <person name="Zeng L."/>
            <person name="Zhu Y."/>
            <person name="He P."/>
            <person name="Dong K."/>
            <person name="Pal U."/>
            <person name="Guo X."/>
            <person name="Qin J."/>
        </authorList>
    </citation>
    <scope>NUCLEOTIDE SEQUENCE [LARGE SCALE GENOMIC DNA]</scope>
    <source>
        <strain evidence="16 17">56604</strain>
    </source>
</reference>
<feature type="binding site" description="covalent" evidence="13">
    <location>
        <position position="70"/>
    </location>
    <ligand>
        <name>heme c</name>
        <dbReference type="ChEBI" id="CHEBI:61717"/>
        <label>1</label>
    </ligand>
</feature>
<evidence type="ECO:0000256" key="5">
    <source>
        <dbReference type="ARBA" id="ARBA00022723"/>
    </source>
</evidence>
<evidence type="ECO:0000256" key="9">
    <source>
        <dbReference type="ARBA" id="ARBA00023002"/>
    </source>
</evidence>
<feature type="domain" description="Cytochrome c" evidence="15">
    <location>
        <begin position="196"/>
        <end position="302"/>
    </location>
</feature>
<dbReference type="GO" id="GO:0046872">
    <property type="term" value="F:metal ion binding"/>
    <property type="evidence" value="ECO:0007669"/>
    <property type="project" value="UniProtKB-KW"/>
</dbReference>
<dbReference type="InterPro" id="IPR026259">
    <property type="entry name" value="MauG/Cytc_peroxidase"/>
</dbReference>
<dbReference type="AlphaFoldDB" id="A0A0E3B0Y1"/>
<comment type="subcellular location">
    <subcellularLocation>
        <location evidence="1">Periplasm</location>
    </subcellularLocation>
</comment>
<dbReference type="SUPFAM" id="SSF46626">
    <property type="entry name" value="Cytochrome c"/>
    <property type="match status" value="2"/>
</dbReference>
<dbReference type="PIRSF" id="PIRSF000294">
    <property type="entry name" value="Cytochrome-c_peroxidase"/>
    <property type="match status" value="1"/>
</dbReference>
<evidence type="ECO:0000256" key="11">
    <source>
        <dbReference type="ARBA" id="ARBA00058991"/>
    </source>
</evidence>
<accession>A0A0E3B0Y1</accession>
<feature type="binding site" description="covalent" evidence="13">
    <location>
        <position position="214"/>
    </location>
    <ligand>
        <name>heme c</name>
        <dbReference type="ChEBI" id="CHEBI:61717"/>
        <label>2</label>
    </ligand>
</feature>
<evidence type="ECO:0000313" key="16">
    <source>
        <dbReference type="EMBL" id="ALO26350.1"/>
    </source>
</evidence>
<sequence length="316" mass="36109">MYRIVSVSFFIFFLLVFYNCKEPVQKAELESFVIKNIVHPNNNPYNKDKVELGKLLYFDKRLSFNGNTNCAICHSVEIQSSEKNSLPRNKIHNSPASFLTNVGLYKDVFIDPQAKDLEEIVRERIYTAVMLKDEKTIVARLSRVAEYRELFEKAFGSPGITMDRIVKAISAFERTIISKNSRFDRYVMGEESALSPAQKRGLDVFMNKAKCSQCHKGPNFSDSEKHTTGLSGITQRVRTPSLRDVSRKSEFMHNGGFTKLEDVVDHFVNGGAKDSIEDPLLRPMTITEEERTDLIEFLKSLEGEFHPLEIPKIPRA</sequence>
<evidence type="ECO:0000256" key="4">
    <source>
        <dbReference type="ARBA" id="ARBA00022617"/>
    </source>
</evidence>
<dbReference type="GO" id="GO:0009055">
    <property type="term" value="F:electron transfer activity"/>
    <property type="evidence" value="ECO:0007669"/>
    <property type="project" value="InterPro"/>
</dbReference>
<feature type="binding site" description="axial binding residue" evidence="14">
    <location>
        <position position="215"/>
    </location>
    <ligand>
        <name>heme c</name>
        <dbReference type="ChEBI" id="CHEBI:61717"/>
        <label>2</label>
    </ligand>
    <ligandPart>
        <name>Fe</name>
        <dbReference type="ChEBI" id="CHEBI:18248"/>
    </ligandPart>
</feature>
<dbReference type="Pfam" id="PF03150">
    <property type="entry name" value="CCP_MauG"/>
    <property type="match status" value="1"/>
</dbReference>
<evidence type="ECO:0000256" key="14">
    <source>
        <dbReference type="PIRSR" id="PIRSR000294-2"/>
    </source>
</evidence>
<evidence type="ECO:0000313" key="17">
    <source>
        <dbReference type="Proteomes" id="UP000058857"/>
    </source>
</evidence>
<evidence type="ECO:0000256" key="1">
    <source>
        <dbReference type="ARBA" id="ARBA00004418"/>
    </source>
</evidence>
<dbReference type="Proteomes" id="UP000058857">
    <property type="component" value="Chromosome 1"/>
</dbReference>
<keyword evidence="7" id="KW-0574">Periplasm</keyword>
<dbReference type="PROSITE" id="PS51007">
    <property type="entry name" value="CYTC"/>
    <property type="match status" value="2"/>
</dbReference>
<dbReference type="FunFam" id="1.10.760.10:FF:000019">
    <property type="entry name" value="Di-heme cytochrome C peroxidase"/>
    <property type="match status" value="1"/>
</dbReference>
<dbReference type="GO" id="GO:0042597">
    <property type="term" value="C:periplasmic space"/>
    <property type="evidence" value="ECO:0007669"/>
    <property type="project" value="UniProtKB-SubCell"/>
</dbReference>
<evidence type="ECO:0000256" key="2">
    <source>
        <dbReference type="ARBA" id="ARBA00004856"/>
    </source>
</evidence>
<dbReference type="RefSeq" id="WP_002740568.1">
    <property type="nucleotide sequence ID" value="NZ_CP012029.1"/>
</dbReference>
<dbReference type="PATRIC" id="fig|280505.15.peg.2045"/>
<keyword evidence="16" id="KW-0575">Peroxidase</keyword>
<comment type="pathway">
    <text evidence="2">One-carbon metabolism; methylamine degradation.</text>
</comment>
<evidence type="ECO:0000256" key="3">
    <source>
        <dbReference type="ARBA" id="ARBA00022448"/>
    </source>
</evidence>
<dbReference type="EMBL" id="CP012029">
    <property type="protein sequence ID" value="ALO26350.1"/>
    <property type="molecule type" value="Genomic_DNA"/>
</dbReference>
<feature type="binding site" description="covalent" evidence="13">
    <location>
        <position position="211"/>
    </location>
    <ligand>
        <name>heme c</name>
        <dbReference type="ChEBI" id="CHEBI:61717"/>
        <label>2</label>
    </ligand>
</feature>
<keyword evidence="8" id="KW-0249">Electron transport</keyword>
<evidence type="ECO:0000256" key="6">
    <source>
        <dbReference type="ARBA" id="ARBA00022729"/>
    </source>
</evidence>
<evidence type="ECO:0000256" key="12">
    <source>
        <dbReference type="ARBA" id="ARBA00073576"/>
    </source>
</evidence>
<feature type="binding site" description="axial binding residue" evidence="14">
    <location>
        <position position="74"/>
    </location>
    <ligand>
        <name>heme c</name>
        <dbReference type="ChEBI" id="CHEBI:61717"/>
        <label>1</label>
    </ligand>
    <ligandPart>
        <name>Fe</name>
        <dbReference type="ChEBI" id="CHEBI:18248"/>
    </ligandPart>
</feature>
<evidence type="ECO:0000259" key="15">
    <source>
        <dbReference type="PROSITE" id="PS51007"/>
    </source>
</evidence>
<evidence type="ECO:0000256" key="7">
    <source>
        <dbReference type="ARBA" id="ARBA00022764"/>
    </source>
</evidence>
<proteinExistence type="predicted"/>
<evidence type="ECO:0000256" key="13">
    <source>
        <dbReference type="PIRSR" id="PIRSR000294-1"/>
    </source>
</evidence>
<feature type="binding site" description="covalent" evidence="13">
    <location>
        <position position="73"/>
    </location>
    <ligand>
        <name>heme c</name>
        <dbReference type="ChEBI" id="CHEBI:61717"/>
        <label>1</label>
    </ligand>
</feature>